<keyword evidence="2" id="KW-0813">Transport</keyword>
<dbReference type="InterPro" id="IPR001851">
    <property type="entry name" value="ABC_transp_permease"/>
</dbReference>
<comment type="caution">
    <text evidence="10">The sequence shown here is derived from an EMBL/GenBank/DDBJ whole genome shotgun (WGS) entry which is preliminary data.</text>
</comment>
<evidence type="ECO:0000313" key="10">
    <source>
        <dbReference type="EMBL" id="GHE02980.1"/>
    </source>
</evidence>
<feature type="transmembrane region" description="Helical" evidence="9">
    <location>
        <begin position="44"/>
        <end position="62"/>
    </location>
</feature>
<feature type="transmembrane region" description="Helical" evidence="9">
    <location>
        <begin position="242"/>
        <end position="261"/>
    </location>
</feature>
<sequence>MNDKDPTAMDTSSPASPANGSTAIAARNPRPGTVLRTLAAQKSLLGLLALMAVISVLSPHFLTTENLLIILRQTSINAIIAFGMTFVILTAGIDLSVGSILALTGAVCAALIGANFSLPIVLIATLALGALLGAVSGLIVSVGRVQPFIATLVAMTVLRGATLVFTAGRPIDAGEGAAADAFWHIGGGYLFGVPVPVILTGVVFLICWFVLSQMRFGRYVYAVGGSEQVARLAGIDTGRIKVAVYAISGLLAALAGIVLTARLQSAQPTAGTSYELDAIAAVVVGGTSLMGGRGTLFGTLVGALIIGVLNNALNLLDVSSYYQMIAKGAVILLAVLVDSRGKATN</sequence>
<comment type="subcellular location">
    <subcellularLocation>
        <location evidence="1">Cell membrane</location>
        <topology evidence="1">Multi-pass membrane protein</topology>
    </subcellularLocation>
</comment>
<dbReference type="AlphaFoldDB" id="A0AAN4USL2"/>
<evidence type="ECO:0000256" key="8">
    <source>
        <dbReference type="SAM" id="MobiDB-lite"/>
    </source>
</evidence>
<dbReference type="GO" id="GO:0005886">
    <property type="term" value="C:plasma membrane"/>
    <property type="evidence" value="ECO:0007669"/>
    <property type="project" value="UniProtKB-SubCell"/>
</dbReference>
<evidence type="ECO:0000256" key="2">
    <source>
        <dbReference type="ARBA" id="ARBA00022448"/>
    </source>
</evidence>
<feature type="transmembrane region" description="Helical" evidence="9">
    <location>
        <begin position="148"/>
        <end position="168"/>
    </location>
</feature>
<dbReference type="CDD" id="cd06579">
    <property type="entry name" value="TM_PBP1_transp_AraH_like"/>
    <property type="match status" value="1"/>
</dbReference>
<reference evidence="10" key="1">
    <citation type="journal article" date="2014" name="Int. J. Syst. Evol. Microbiol.">
        <title>Complete genome sequence of Corynebacterium casei LMG S-19264T (=DSM 44701T), isolated from a smear-ripened cheese.</title>
        <authorList>
            <consortium name="US DOE Joint Genome Institute (JGI-PGF)"/>
            <person name="Walter F."/>
            <person name="Albersmeier A."/>
            <person name="Kalinowski J."/>
            <person name="Ruckert C."/>
        </authorList>
    </citation>
    <scope>NUCLEOTIDE SEQUENCE</scope>
    <source>
        <strain evidence="10">CGMCC 1.10859</strain>
    </source>
</reference>
<keyword evidence="6 9" id="KW-1133">Transmembrane helix</keyword>
<dbReference type="GO" id="GO:0022857">
    <property type="term" value="F:transmembrane transporter activity"/>
    <property type="evidence" value="ECO:0007669"/>
    <property type="project" value="InterPro"/>
</dbReference>
<feature type="transmembrane region" description="Helical" evidence="9">
    <location>
        <begin position="296"/>
        <end position="313"/>
    </location>
</feature>
<dbReference type="NCBIfam" id="NF007067">
    <property type="entry name" value="PRK09512.1"/>
    <property type="match status" value="1"/>
</dbReference>
<protein>
    <submittedName>
        <fullName evidence="10">Ribose ABC transporter permease</fullName>
    </submittedName>
</protein>
<organism evidence="10 11">
    <name type="scientific">Allgaiera indica</name>
    <dbReference type="NCBI Taxonomy" id="765699"/>
    <lineage>
        <taxon>Bacteria</taxon>
        <taxon>Pseudomonadati</taxon>
        <taxon>Pseudomonadota</taxon>
        <taxon>Alphaproteobacteria</taxon>
        <taxon>Rhodobacterales</taxon>
        <taxon>Paracoccaceae</taxon>
        <taxon>Allgaiera</taxon>
    </lineage>
</organism>
<feature type="transmembrane region" description="Helical" evidence="9">
    <location>
        <begin position="188"/>
        <end position="211"/>
    </location>
</feature>
<keyword evidence="3" id="KW-1003">Cell membrane</keyword>
<evidence type="ECO:0000256" key="1">
    <source>
        <dbReference type="ARBA" id="ARBA00004651"/>
    </source>
</evidence>
<feature type="transmembrane region" description="Helical" evidence="9">
    <location>
        <begin position="120"/>
        <end position="141"/>
    </location>
</feature>
<evidence type="ECO:0000256" key="3">
    <source>
        <dbReference type="ARBA" id="ARBA00022475"/>
    </source>
</evidence>
<evidence type="ECO:0000256" key="9">
    <source>
        <dbReference type="SAM" id="Phobius"/>
    </source>
</evidence>
<dbReference type="PANTHER" id="PTHR32196">
    <property type="entry name" value="ABC TRANSPORTER PERMEASE PROTEIN YPHD-RELATED-RELATED"/>
    <property type="match status" value="1"/>
</dbReference>
<evidence type="ECO:0000313" key="11">
    <source>
        <dbReference type="Proteomes" id="UP000634647"/>
    </source>
</evidence>
<keyword evidence="5 9" id="KW-0812">Transmembrane</keyword>
<dbReference type="PANTHER" id="PTHR32196:SF21">
    <property type="entry name" value="ABC TRANSPORTER PERMEASE PROTEIN YPHD-RELATED"/>
    <property type="match status" value="1"/>
</dbReference>
<name>A0AAN4USL2_9RHOB</name>
<gene>
    <name evidence="10" type="primary">rbsC</name>
    <name evidence="10" type="ORF">GCM10008024_24530</name>
</gene>
<feature type="compositionally biased region" description="Polar residues" evidence="8">
    <location>
        <begin position="9"/>
        <end position="22"/>
    </location>
</feature>
<evidence type="ECO:0000256" key="5">
    <source>
        <dbReference type="ARBA" id="ARBA00022692"/>
    </source>
</evidence>
<dbReference type="EMBL" id="BNAB01000011">
    <property type="protein sequence ID" value="GHE02980.1"/>
    <property type="molecule type" value="Genomic_DNA"/>
</dbReference>
<evidence type="ECO:0000256" key="7">
    <source>
        <dbReference type="ARBA" id="ARBA00023136"/>
    </source>
</evidence>
<feature type="transmembrane region" description="Helical" evidence="9">
    <location>
        <begin position="95"/>
        <end position="114"/>
    </location>
</feature>
<dbReference type="Proteomes" id="UP000634647">
    <property type="component" value="Unassembled WGS sequence"/>
</dbReference>
<proteinExistence type="predicted"/>
<reference evidence="10" key="2">
    <citation type="submission" date="2023-06" db="EMBL/GenBank/DDBJ databases">
        <authorList>
            <person name="Sun Q."/>
            <person name="Zhou Y."/>
        </authorList>
    </citation>
    <scope>NUCLEOTIDE SEQUENCE</scope>
    <source>
        <strain evidence="10">CGMCC 1.10859</strain>
    </source>
</reference>
<feature type="region of interest" description="Disordered" evidence="8">
    <location>
        <begin position="1"/>
        <end position="27"/>
    </location>
</feature>
<keyword evidence="4" id="KW-0997">Cell inner membrane</keyword>
<keyword evidence="7 9" id="KW-0472">Membrane</keyword>
<evidence type="ECO:0000256" key="4">
    <source>
        <dbReference type="ARBA" id="ARBA00022519"/>
    </source>
</evidence>
<feature type="transmembrane region" description="Helical" evidence="9">
    <location>
        <begin position="68"/>
        <end position="88"/>
    </location>
</feature>
<dbReference type="Pfam" id="PF02653">
    <property type="entry name" value="BPD_transp_2"/>
    <property type="match status" value="1"/>
</dbReference>
<evidence type="ECO:0000256" key="6">
    <source>
        <dbReference type="ARBA" id="ARBA00022989"/>
    </source>
</evidence>
<accession>A0AAN4USL2</accession>